<protein>
    <submittedName>
        <fullName evidence="1">Uncharacterized protein</fullName>
    </submittedName>
</protein>
<proteinExistence type="predicted"/>
<evidence type="ECO:0000313" key="1">
    <source>
        <dbReference type="EMBL" id="GAA3572751.1"/>
    </source>
</evidence>
<accession>A0ABP6XV47</accession>
<sequence>MEDGRSTKPPNIKFFVKLTDFGVWNGGVKRTEVDDDLNDVQNEFDLGTQGCQIQQGNPTQLKTIASWRATPYLQYLINTPKPANHDREVCSIMPALTQYKENKGRLPLWDQEFLGDEGKRLGVVRWDRALPATACGPPASAATGRRSE</sequence>
<name>A0ABP6XV47_9ACTN</name>
<evidence type="ECO:0000313" key="2">
    <source>
        <dbReference type="Proteomes" id="UP001500630"/>
    </source>
</evidence>
<dbReference type="Proteomes" id="UP001500630">
    <property type="component" value="Unassembled WGS sequence"/>
</dbReference>
<comment type="caution">
    <text evidence="1">The sequence shown here is derived from an EMBL/GenBank/DDBJ whole genome shotgun (WGS) entry which is preliminary data.</text>
</comment>
<dbReference type="EMBL" id="BAABDQ010000014">
    <property type="protein sequence ID" value="GAA3572751.1"/>
    <property type="molecule type" value="Genomic_DNA"/>
</dbReference>
<reference evidence="2" key="1">
    <citation type="journal article" date="2019" name="Int. J. Syst. Evol. Microbiol.">
        <title>The Global Catalogue of Microorganisms (GCM) 10K type strain sequencing project: providing services to taxonomists for standard genome sequencing and annotation.</title>
        <authorList>
            <consortium name="The Broad Institute Genomics Platform"/>
            <consortium name="The Broad Institute Genome Sequencing Center for Infectious Disease"/>
            <person name="Wu L."/>
            <person name="Ma J."/>
        </authorList>
    </citation>
    <scope>NUCLEOTIDE SEQUENCE [LARGE SCALE GENOMIC DNA]</scope>
    <source>
        <strain evidence="2">JCM 17326</strain>
    </source>
</reference>
<gene>
    <name evidence="1" type="ORF">GCM10022419_062090</name>
</gene>
<organism evidence="1 2">
    <name type="scientific">Nonomuraea rosea</name>
    <dbReference type="NCBI Taxonomy" id="638574"/>
    <lineage>
        <taxon>Bacteria</taxon>
        <taxon>Bacillati</taxon>
        <taxon>Actinomycetota</taxon>
        <taxon>Actinomycetes</taxon>
        <taxon>Streptosporangiales</taxon>
        <taxon>Streptosporangiaceae</taxon>
        <taxon>Nonomuraea</taxon>
    </lineage>
</organism>
<keyword evidence="2" id="KW-1185">Reference proteome</keyword>